<evidence type="ECO:0000256" key="3">
    <source>
        <dbReference type="HAMAP-Rule" id="MF_00170"/>
    </source>
</evidence>
<keyword evidence="5" id="KW-1185">Reference proteome</keyword>
<feature type="active site" description="Proton acceptor" evidence="3">
    <location>
        <position position="107"/>
    </location>
</feature>
<name>A0A1H7K5R5_9BACT</name>
<proteinExistence type="inferred from homology"/>
<dbReference type="SUPFAM" id="SSF100950">
    <property type="entry name" value="NagB/RpiA/CoA transferase-like"/>
    <property type="match status" value="1"/>
</dbReference>
<organism evidence="4 5">
    <name type="scientific">Chitinophaga rupis</name>
    <dbReference type="NCBI Taxonomy" id="573321"/>
    <lineage>
        <taxon>Bacteria</taxon>
        <taxon>Pseudomonadati</taxon>
        <taxon>Bacteroidota</taxon>
        <taxon>Chitinophagia</taxon>
        <taxon>Chitinophagales</taxon>
        <taxon>Chitinophagaceae</taxon>
        <taxon>Chitinophaga</taxon>
    </lineage>
</organism>
<dbReference type="EMBL" id="FOBB01000001">
    <property type="protein sequence ID" value="SEK81790.1"/>
    <property type="molecule type" value="Genomic_DNA"/>
</dbReference>
<reference evidence="4 5" key="1">
    <citation type="submission" date="2016-10" db="EMBL/GenBank/DDBJ databases">
        <authorList>
            <person name="de Groot N.N."/>
        </authorList>
    </citation>
    <scope>NUCLEOTIDE SEQUENCE [LARGE SCALE GENOMIC DNA]</scope>
    <source>
        <strain evidence="4 5">DSM 21039</strain>
    </source>
</reference>
<feature type="binding site" evidence="3">
    <location>
        <position position="125"/>
    </location>
    <ligand>
        <name>substrate</name>
    </ligand>
</feature>
<dbReference type="STRING" id="573321.SAMN04488505_101944"/>
<feature type="binding site" evidence="3">
    <location>
        <begin position="98"/>
        <end position="101"/>
    </location>
    <ligand>
        <name>substrate</name>
    </ligand>
</feature>
<feature type="binding site" evidence="3">
    <location>
        <begin position="85"/>
        <end position="88"/>
    </location>
    <ligand>
        <name>substrate</name>
    </ligand>
</feature>
<evidence type="ECO:0000256" key="1">
    <source>
        <dbReference type="ARBA" id="ARBA00001713"/>
    </source>
</evidence>
<dbReference type="HAMAP" id="MF_00170">
    <property type="entry name" value="Rib_5P_isom_A"/>
    <property type="match status" value="1"/>
</dbReference>
<dbReference type="NCBIfam" id="NF001924">
    <property type="entry name" value="PRK00702.1"/>
    <property type="match status" value="1"/>
</dbReference>
<dbReference type="InterPro" id="IPR037171">
    <property type="entry name" value="NagB/RpiA_transferase-like"/>
</dbReference>
<dbReference type="PANTHER" id="PTHR11934:SF0">
    <property type="entry name" value="RIBOSE-5-PHOSPHATE ISOMERASE"/>
    <property type="match status" value="1"/>
</dbReference>
<dbReference type="Proteomes" id="UP000198984">
    <property type="component" value="Unassembled WGS sequence"/>
</dbReference>
<dbReference type="UniPathway" id="UPA00115">
    <property type="reaction ID" value="UER00412"/>
</dbReference>
<gene>
    <name evidence="3" type="primary">rpiA</name>
    <name evidence="4" type="ORF">SAMN04488505_101944</name>
</gene>
<evidence type="ECO:0000256" key="2">
    <source>
        <dbReference type="ARBA" id="ARBA00023235"/>
    </source>
</evidence>
<dbReference type="GO" id="GO:0009052">
    <property type="term" value="P:pentose-phosphate shunt, non-oxidative branch"/>
    <property type="evidence" value="ECO:0007669"/>
    <property type="project" value="UniProtKB-UniRule"/>
</dbReference>
<evidence type="ECO:0000313" key="5">
    <source>
        <dbReference type="Proteomes" id="UP000198984"/>
    </source>
</evidence>
<dbReference type="InterPro" id="IPR004788">
    <property type="entry name" value="Ribose5P_isomerase_type_A"/>
</dbReference>
<protein>
    <recommendedName>
        <fullName evidence="3">Ribose-5-phosphate isomerase A</fullName>
        <ecNumber evidence="3">5.3.1.6</ecNumber>
    </recommendedName>
    <alternativeName>
        <fullName evidence="3">Phosphoriboisomerase A</fullName>
        <shortName evidence="3">PRI</shortName>
    </alternativeName>
</protein>
<dbReference type="AlphaFoldDB" id="A0A1H7K5R5"/>
<dbReference type="Pfam" id="PF06026">
    <property type="entry name" value="Rib_5-P_isom_A"/>
    <property type="match status" value="1"/>
</dbReference>
<dbReference type="CDD" id="cd01398">
    <property type="entry name" value="RPI_A"/>
    <property type="match status" value="1"/>
</dbReference>
<comment type="pathway">
    <text evidence="3">Carbohydrate degradation; pentose phosphate pathway; D-ribose 5-phosphate from D-ribulose 5-phosphate (non-oxidative stage): step 1/1.</text>
</comment>
<dbReference type="Gene3D" id="3.40.50.1360">
    <property type="match status" value="1"/>
</dbReference>
<keyword evidence="2 3" id="KW-0413">Isomerase</keyword>
<comment type="function">
    <text evidence="3">Catalyzes the reversible conversion of ribose-5-phosphate to ribulose 5-phosphate.</text>
</comment>
<comment type="catalytic activity">
    <reaction evidence="1 3">
        <text>aldehydo-D-ribose 5-phosphate = D-ribulose 5-phosphate</text>
        <dbReference type="Rhea" id="RHEA:14657"/>
        <dbReference type="ChEBI" id="CHEBI:58121"/>
        <dbReference type="ChEBI" id="CHEBI:58273"/>
        <dbReference type="EC" id="5.3.1.6"/>
    </reaction>
</comment>
<dbReference type="GO" id="GO:0005829">
    <property type="term" value="C:cytosol"/>
    <property type="evidence" value="ECO:0007669"/>
    <property type="project" value="TreeGrafter"/>
</dbReference>
<dbReference type="PANTHER" id="PTHR11934">
    <property type="entry name" value="RIBOSE-5-PHOSPHATE ISOMERASE"/>
    <property type="match status" value="1"/>
</dbReference>
<dbReference type="NCBIfam" id="TIGR00021">
    <property type="entry name" value="rpiA"/>
    <property type="match status" value="1"/>
</dbReference>
<dbReference type="Gene3D" id="3.30.70.260">
    <property type="match status" value="1"/>
</dbReference>
<comment type="subunit">
    <text evidence="3">Homodimer.</text>
</comment>
<dbReference type="GO" id="GO:0004751">
    <property type="term" value="F:ribose-5-phosphate isomerase activity"/>
    <property type="evidence" value="ECO:0007669"/>
    <property type="project" value="UniProtKB-UniRule"/>
</dbReference>
<dbReference type="SUPFAM" id="SSF75445">
    <property type="entry name" value="D-ribose-5-phosphate isomerase (RpiA), lid domain"/>
    <property type="match status" value="1"/>
</dbReference>
<accession>A0A1H7K5R5</accession>
<dbReference type="OrthoDB" id="5870696at2"/>
<dbReference type="GO" id="GO:0006014">
    <property type="term" value="P:D-ribose metabolic process"/>
    <property type="evidence" value="ECO:0007669"/>
    <property type="project" value="TreeGrafter"/>
</dbReference>
<comment type="similarity">
    <text evidence="3">Belongs to the ribose 5-phosphate isomerase family.</text>
</comment>
<feature type="binding site" evidence="3">
    <location>
        <begin position="30"/>
        <end position="33"/>
    </location>
    <ligand>
        <name>substrate</name>
    </ligand>
</feature>
<dbReference type="EC" id="5.3.1.6" evidence="3"/>
<sequence>MQDPITNAKRAAGEKAASFIRPGMIVGLGTGSTAYWAIQKIGALVKDGLDIQAIATSEASAALARELKIPLTTFAETQRLDIDIDGADEVSENLDVIKGGGGALLREKIVAYHSKQLIIIADEHKYVPTLGRFPLAVEVIPFGWEATGSKLQSLGCRPLLRAKGEEIFITDNGNYIIDCSFGTIKEPQLINDALHNIPGVVETGLFVQMADKVVLGYEDGTTEVREK</sequence>
<dbReference type="RefSeq" id="WP_089906960.1">
    <property type="nucleotide sequence ID" value="NZ_FOBB01000001.1"/>
</dbReference>
<dbReference type="FunFam" id="3.40.50.1360:FF:000001">
    <property type="entry name" value="Ribose-5-phosphate isomerase A"/>
    <property type="match status" value="1"/>
</dbReference>
<evidence type="ECO:0000313" key="4">
    <source>
        <dbReference type="EMBL" id="SEK81790.1"/>
    </source>
</evidence>
<dbReference type="InterPro" id="IPR020672">
    <property type="entry name" value="Ribose5P_isomerase_typA_subgr"/>
</dbReference>